<dbReference type="InterPro" id="IPR012677">
    <property type="entry name" value="Nucleotide-bd_a/b_plait_sf"/>
</dbReference>
<evidence type="ECO:0000313" key="4">
    <source>
        <dbReference type="Proteomes" id="UP000093514"/>
    </source>
</evidence>
<organism evidence="3 4">
    <name type="scientific">Orenia metallireducens</name>
    <dbReference type="NCBI Taxonomy" id="1413210"/>
    <lineage>
        <taxon>Bacteria</taxon>
        <taxon>Bacillati</taxon>
        <taxon>Bacillota</taxon>
        <taxon>Clostridia</taxon>
        <taxon>Halanaerobiales</taxon>
        <taxon>Halobacteroidaceae</taxon>
        <taxon>Orenia</taxon>
    </lineage>
</organism>
<dbReference type="PROSITE" id="PS50889">
    <property type="entry name" value="S4"/>
    <property type="match status" value="1"/>
</dbReference>
<reference evidence="4" key="1">
    <citation type="submission" date="2016-07" db="EMBL/GenBank/DDBJ databases">
        <authorList>
            <person name="Florea S."/>
            <person name="Webb J.S."/>
            <person name="Jaromczyk J."/>
            <person name="Schardl C.L."/>
        </authorList>
    </citation>
    <scope>NUCLEOTIDE SEQUENCE [LARGE SCALE GENOMIC DNA]</scope>
    <source>
        <strain evidence="4">Z6</strain>
    </source>
</reference>
<keyword evidence="4" id="KW-1185">Reference proteome</keyword>
<gene>
    <name evidence="3" type="ORF">U472_01825</name>
</gene>
<feature type="domain" description="RNA-binding S4" evidence="2">
    <location>
        <begin position="186"/>
        <end position="243"/>
    </location>
</feature>
<protein>
    <submittedName>
        <fullName evidence="3">Photosystem II S4 domain protein</fullName>
    </submittedName>
</protein>
<dbReference type="OrthoDB" id="9812787at2"/>
<dbReference type="EMBL" id="LWDV01000006">
    <property type="protein sequence ID" value="OCL27963.1"/>
    <property type="molecule type" value="Genomic_DNA"/>
</dbReference>
<dbReference type="InterPro" id="IPR002942">
    <property type="entry name" value="S4_RNA-bd"/>
</dbReference>
<evidence type="ECO:0000313" key="3">
    <source>
        <dbReference type="EMBL" id="OCL27963.1"/>
    </source>
</evidence>
<dbReference type="SUPFAM" id="SSF55174">
    <property type="entry name" value="Alpha-L RNA-binding motif"/>
    <property type="match status" value="1"/>
</dbReference>
<evidence type="ECO:0000259" key="2">
    <source>
        <dbReference type="SMART" id="SM00363"/>
    </source>
</evidence>
<name>A0A1C0AC42_9FIRM</name>
<dbReference type="PANTHER" id="PTHR13633">
    <property type="entry name" value="MITOCHONDRIAL TRANSCRIPTION RESCUE FACTOR 1"/>
    <property type="match status" value="1"/>
</dbReference>
<dbReference type="Pfam" id="PF01479">
    <property type="entry name" value="S4"/>
    <property type="match status" value="1"/>
</dbReference>
<evidence type="ECO:0000256" key="1">
    <source>
        <dbReference type="PROSITE-ProRule" id="PRU00182"/>
    </source>
</evidence>
<dbReference type="Proteomes" id="UP000093514">
    <property type="component" value="Unassembled WGS sequence"/>
</dbReference>
<dbReference type="Gene3D" id="3.30.70.330">
    <property type="match status" value="1"/>
</dbReference>
<sequence>MLDKERLLSHINDEEDKVELAQILDKAELALTRHQPTFTNFLNPHHLYLAKPILEQIADLNFWEYGGYDRAERKRLALTPDYYLADLVESPIVLLDIKGRFEFQEVSHRDFLGSILGTGIKREMVGDLILYQEGCQAVVAEEIKDYIKLNLDKVHKVGVEIEEIDFDTLQIEPERIKEIETTVASLRLDSVASAGFSTSRSKMSKEIEQGKVKVNWKVIDNPAYSLNQEDIISIRGRGRVEIDELLGESNRGRIKLRLKRYI</sequence>
<dbReference type="Pfam" id="PF17774">
    <property type="entry name" value="YlmH_RBD"/>
    <property type="match status" value="1"/>
</dbReference>
<dbReference type="SMART" id="SM00363">
    <property type="entry name" value="S4"/>
    <property type="match status" value="1"/>
</dbReference>
<dbReference type="InterPro" id="IPR036986">
    <property type="entry name" value="S4_RNA-bd_sf"/>
</dbReference>
<dbReference type="AlphaFoldDB" id="A0A1C0AC42"/>
<dbReference type="Gene3D" id="3.10.290.10">
    <property type="entry name" value="RNA-binding S4 domain"/>
    <property type="match status" value="1"/>
</dbReference>
<comment type="caution">
    <text evidence="3">The sequence shown here is derived from an EMBL/GenBank/DDBJ whole genome shotgun (WGS) entry which is preliminary data.</text>
</comment>
<reference evidence="3 4" key="2">
    <citation type="submission" date="2016-08" db="EMBL/GenBank/DDBJ databases">
        <title>Orenia metallireducens sp. nov. strain Z6, a Novel Metal-reducing Firmicute from the Deep Subsurface.</title>
        <authorList>
            <person name="Maxim B.I."/>
            <person name="Kenneth K."/>
            <person name="Flynn T.M."/>
            <person name="Oloughlin E.J."/>
            <person name="Locke R.A."/>
            <person name="Weber J.R."/>
            <person name="Egan S.M."/>
            <person name="Mackie R.I."/>
            <person name="Cann I.K."/>
        </authorList>
    </citation>
    <scope>NUCLEOTIDE SEQUENCE [LARGE SCALE GENOMIC DNA]</scope>
    <source>
        <strain evidence="3 4">Z6</strain>
    </source>
</reference>
<proteinExistence type="predicted"/>
<keyword evidence="1" id="KW-0694">RNA-binding</keyword>
<dbReference type="CDD" id="cd00165">
    <property type="entry name" value="S4"/>
    <property type="match status" value="1"/>
</dbReference>
<dbReference type="Gene3D" id="3.30.1370.160">
    <property type="match status" value="1"/>
</dbReference>
<dbReference type="GO" id="GO:0003723">
    <property type="term" value="F:RNA binding"/>
    <property type="evidence" value="ECO:0007669"/>
    <property type="project" value="UniProtKB-KW"/>
</dbReference>
<accession>A0A1C0AC42</accession>
<dbReference type="InterPro" id="IPR017506">
    <property type="entry name" value="PSII_S4"/>
</dbReference>
<dbReference type="NCBIfam" id="TIGR03069">
    <property type="entry name" value="PS_II_S4"/>
    <property type="match status" value="1"/>
</dbReference>
<dbReference type="InterPro" id="IPR040591">
    <property type="entry name" value="RqcP2_RBD"/>
</dbReference>
<dbReference type="PANTHER" id="PTHR13633:SF3">
    <property type="entry name" value="MITOCHONDRIAL TRANSCRIPTION RESCUE FACTOR 1"/>
    <property type="match status" value="1"/>
</dbReference>
<dbReference type="RefSeq" id="WP_068714934.1">
    <property type="nucleotide sequence ID" value="NZ_LWDV01000006.1"/>
</dbReference>